<feature type="domain" description="SANT" evidence="6">
    <location>
        <begin position="318"/>
        <end position="370"/>
    </location>
</feature>
<dbReference type="SMART" id="SM00717">
    <property type="entry name" value="SANT"/>
    <property type="match status" value="7"/>
</dbReference>
<evidence type="ECO:0008006" key="10">
    <source>
        <dbReference type="Google" id="ProtNLM"/>
    </source>
</evidence>
<dbReference type="InParanoid" id="A0A0L0HAK7"/>
<evidence type="ECO:0000256" key="1">
    <source>
        <dbReference type="ARBA" id="ARBA00023015"/>
    </source>
</evidence>
<dbReference type="GO" id="GO:0019185">
    <property type="term" value="C:snRNA-activating protein complex"/>
    <property type="evidence" value="ECO:0007669"/>
    <property type="project" value="TreeGrafter"/>
</dbReference>
<dbReference type="InterPro" id="IPR017930">
    <property type="entry name" value="Myb_dom"/>
</dbReference>
<evidence type="ECO:0000256" key="4">
    <source>
        <dbReference type="ARBA" id="ARBA00023242"/>
    </source>
</evidence>
<feature type="domain" description="Myb-like" evidence="5">
    <location>
        <begin position="215"/>
        <end position="258"/>
    </location>
</feature>
<dbReference type="InterPro" id="IPR017884">
    <property type="entry name" value="SANT_dom"/>
</dbReference>
<evidence type="ECO:0000313" key="8">
    <source>
        <dbReference type="EMBL" id="KNC98575.1"/>
    </source>
</evidence>
<dbReference type="STRING" id="645134.A0A0L0HAK7"/>
<evidence type="ECO:0000259" key="6">
    <source>
        <dbReference type="PROSITE" id="PS51293"/>
    </source>
</evidence>
<feature type="domain" description="HTH myb-type" evidence="7">
    <location>
        <begin position="315"/>
        <end position="370"/>
    </location>
</feature>
<dbReference type="CDD" id="cd00167">
    <property type="entry name" value="SANT"/>
    <property type="match status" value="3"/>
</dbReference>
<dbReference type="PANTHER" id="PTHR46621:SF1">
    <property type="entry name" value="SNRNA-ACTIVATING PROTEIN COMPLEX SUBUNIT 4"/>
    <property type="match status" value="1"/>
</dbReference>
<evidence type="ECO:0000256" key="2">
    <source>
        <dbReference type="ARBA" id="ARBA00023125"/>
    </source>
</evidence>
<dbReference type="OMA" id="CKWDREN"/>
<dbReference type="Gene3D" id="1.10.10.60">
    <property type="entry name" value="Homeodomain-like"/>
    <property type="match status" value="6"/>
</dbReference>
<dbReference type="InterPro" id="IPR001005">
    <property type="entry name" value="SANT/Myb"/>
</dbReference>
<dbReference type="RefSeq" id="XP_016606615.1">
    <property type="nucleotide sequence ID" value="XM_016754473.1"/>
</dbReference>
<dbReference type="AlphaFoldDB" id="A0A0L0HAK7"/>
<protein>
    <recommendedName>
        <fullName evidence="10">Myb-like DNA-binding domain-containing protein</fullName>
    </recommendedName>
</protein>
<dbReference type="PROSITE" id="PS51294">
    <property type="entry name" value="HTH_MYB"/>
    <property type="match status" value="4"/>
</dbReference>
<dbReference type="GO" id="GO:0042795">
    <property type="term" value="P:snRNA transcription by RNA polymerase II"/>
    <property type="evidence" value="ECO:0007669"/>
    <property type="project" value="TreeGrafter"/>
</dbReference>
<reference evidence="8 9" key="1">
    <citation type="submission" date="2009-08" db="EMBL/GenBank/DDBJ databases">
        <title>The Genome Sequence of Spizellomyces punctatus strain DAOM BR117.</title>
        <authorList>
            <consortium name="The Broad Institute Genome Sequencing Platform"/>
            <person name="Russ C."/>
            <person name="Cuomo C."/>
            <person name="Shea T."/>
            <person name="Young S.K."/>
            <person name="Zeng Q."/>
            <person name="Koehrsen M."/>
            <person name="Haas B."/>
            <person name="Borodovsky M."/>
            <person name="Guigo R."/>
            <person name="Alvarado L."/>
            <person name="Berlin A."/>
            <person name="Bochicchio J."/>
            <person name="Borenstein D."/>
            <person name="Chapman S."/>
            <person name="Chen Z."/>
            <person name="Engels R."/>
            <person name="Freedman E."/>
            <person name="Gellesch M."/>
            <person name="Goldberg J."/>
            <person name="Griggs A."/>
            <person name="Gujja S."/>
            <person name="Heiman D."/>
            <person name="Hepburn T."/>
            <person name="Howarth C."/>
            <person name="Jen D."/>
            <person name="Larson L."/>
            <person name="Lewis B."/>
            <person name="Mehta T."/>
            <person name="Park D."/>
            <person name="Pearson M."/>
            <person name="Roberts A."/>
            <person name="Saif S."/>
            <person name="Shenoy N."/>
            <person name="Sisk P."/>
            <person name="Stolte C."/>
            <person name="Sykes S."/>
            <person name="Thomson T."/>
            <person name="Walk T."/>
            <person name="White J."/>
            <person name="Yandava C."/>
            <person name="Burger G."/>
            <person name="Gray M.W."/>
            <person name="Holland P.W.H."/>
            <person name="King N."/>
            <person name="Lang F.B.F."/>
            <person name="Roger A.J."/>
            <person name="Ruiz-Trillo I."/>
            <person name="Lander E."/>
            <person name="Nusbaum C."/>
        </authorList>
    </citation>
    <scope>NUCLEOTIDE SEQUENCE [LARGE SCALE GENOMIC DNA]</scope>
    <source>
        <strain evidence="8 9">DAOM BR117</strain>
    </source>
</reference>
<name>A0A0L0HAK7_SPIPD</name>
<dbReference type="GO" id="GO:0042796">
    <property type="term" value="P:snRNA transcription by RNA polymerase III"/>
    <property type="evidence" value="ECO:0007669"/>
    <property type="project" value="TreeGrafter"/>
</dbReference>
<keyword evidence="2" id="KW-0238">DNA-binding</keyword>
<keyword evidence="1" id="KW-0805">Transcription regulation</keyword>
<accession>A0A0L0HAK7</accession>
<dbReference type="GO" id="GO:0000978">
    <property type="term" value="F:RNA polymerase II cis-regulatory region sequence-specific DNA binding"/>
    <property type="evidence" value="ECO:0007669"/>
    <property type="project" value="TreeGrafter"/>
</dbReference>
<sequence length="479" mass="56320">MSRFLRCLSTALRGDSFPSFRYLWTLEGPHERLLHTESSIREGEGTSKTSYASATVDDIATLFVAKRKRLWTSEDDNKLLEGLKLWGEDWTRIQQTLPHRTKPQIKQRWVRSLKTARKYGRWDSEEDTVILNELQTNTLDAFAAASKKLEVRHTGQIHNRYRYRWKPELVSAVNNDAEGARPGSKQEKLVQATKKAIKVLSETPNQKGTYRRLTPFTAEEDARLRRAYYDYGNKWHIIVRDFPGRSVKEVFARWWRVLCIPDGMKKRAWSNEEDELVLKGYDRYVQTGRVWIRISQDLLPRRTPAQICARWKKITPTLSRGRWSQAEHEKFIKGLEKWGDNFPKIRREFLPNRTTEAVRTHYYSSIHRVKYPALWTSADDAQLLNAIDDHGRHWAFIAREFFPNRTSKDLHERWLIIEPRFRKGKLPWTAQDDQELIESVAQLGLKYTELGLLLRRAPHAIRKRCAKLAIENKLTLPTT</sequence>
<evidence type="ECO:0000259" key="7">
    <source>
        <dbReference type="PROSITE" id="PS51294"/>
    </source>
</evidence>
<feature type="domain" description="Myb-like" evidence="5">
    <location>
        <begin position="67"/>
        <end position="113"/>
    </location>
</feature>
<dbReference type="PROSITE" id="PS51293">
    <property type="entry name" value="SANT"/>
    <property type="match status" value="1"/>
</dbReference>
<feature type="domain" description="Myb-like" evidence="5">
    <location>
        <begin position="261"/>
        <end position="315"/>
    </location>
</feature>
<feature type="domain" description="HTH myb-type" evidence="7">
    <location>
        <begin position="215"/>
        <end position="254"/>
    </location>
</feature>
<dbReference type="Pfam" id="PF00249">
    <property type="entry name" value="Myb_DNA-binding"/>
    <property type="match status" value="3"/>
</dbReference>
<dbReference type="VEuPathDB" id="FungiDB:SPPG_06260"/>
<feature type="domain" description="Myb-like" evidence="5">
    <location>
        <begin position="316"/>
        <end position="366"/>
    </location>
</feature>
<keyword evidence="9" id="KW-1185">Reference proteome</keyword>
<dbReference type="PANTHER" id="PTHR46621">
    <property type="entry name" value="SNRNA-ACTIVATING PROTEIN COMPLEX SUBUNIT 4"/>
    <property type="match status" value="1"/>
</dbReference>
<proteinExistence type="predicted"/>
<evidence type="ECO:0000256" key="3">
    <source>
        <dbReference type="ARBA" id="ARBA00023163"/>
    </source>
</evidence>
<dbReference type="SUPFAM" id="SSF46689">
    <property type="entry name" value="Homeodomain-like"/>
    <property type="match status" value="4"/>
</dbReference>
<dbReference type="eggNOG" id="KOG0048">
    <property type="taxonomic scope" value="Eukaryota"/>
</dbReference>
<dbReference type="EMBL" id="KQ257460">
    <property type="protein sequence ID" value="KNC98575.1"/>
    <property type="molecule type" value="Genomic_DNA"/>
</dbReference>
<dbReference type="GeneID" id="27689583"/>
<dbReference type="OrthoDB" id="2143914at2759"/>
<dbReference type="GO" id="GO:0001006">
    <property type="term" value="F:RNA polymerase III type 3 promoter sequence-specific DNA binding"/>
    <property type="evidence" value="ECO:0007669"/>
    <property type="project" value="TreeGrafter"/>
</dbReference>
<dbReference type="InterPro" id="IPR009057">
    <property type="entry name" value="Homeodomain-like_sf"/>
</dbReference>
<gene>
    <name evidence="8" type="ORF">SPPG_06260</name>
</gene>
<keyword evidence="3" id="KW-0804">Transcription</keyword>
<feature type="domain" description="Myb-like" evidence="5">
    <location>
        <begin position="375"/>
        <end position="414"/>
    </location>
</feature>
<dbReference type="Proteomes" id="UP000053201">
    <property type="component" value="Unassembled WGS sequence"/>
</dbReference>
<organism evidence="8 9">
    <name type="scientific">Spizellomyces punctatus (strain DAOM BR117)</name>
    <dbReference type="NCBI Taxonomy" id="645134"/>
    <lineage>
        <taxon>Eukaryota</taxon>
        <taxon>Fungi</taxon>
        <taxon>Fungi incertae sedis</taxon>
        <taxon>Chytridiomycota</taxon>
        <taxon>Chytridiomycota incertae sedis</taxon>
        <taxon>Chytridiomycetes</taxon>
        <taxon>Spizellomycetales</taxon>
        <taxon>Spizellomycetaceae</taxon>
        <taxon>Spizellomyces</taxon>
    </lineage>
</organism>
<dbReference type="PROSITE" id="PS50090">
    <property type="entry name" value="MYB_LIKE"/>
    <property type="match status" value="5"/>
</dbReference>
<feature type="domain" description="HTH myb-type" evidence="7">
    <location>
        <begin position="375"/>
        <end position="422"/>
    </location>
</feature>
<evidence type="ECO:0000313" key="9">
    <source>
        <dbReference type="Proteomes" id="UP000053201"/>
    </source>
</evidence>
<dbReference type="Pfam" id="PF13921">
    <property type="entry name" value="Myb_DNA-bind_6"/>
    <property type="match status" value="1"/>
</dbReference>
<keyword evidence="4" id="KW-0539">Nucleus</keyword>
<evidence type="ECO:0000259" key="5">
    <source>
        <dbReference type="PROSITE" id="PS50090"/>
    </source>
</evidence>
<dbReference type="InterPro" id="IPR051575">
    <property type="entry name" value="Myb-like_DNA-bd"/>
</dbReference>
<feature type="domain" description="HTH myb-type" evidence="7">
    <location>
        <begin position="66"/>
        <end position="117"/>
    </location>
</feature>